<name>A0ABT8TXL2_9ACTN</name>
<organism evidence="2 3">
    <name type="scientific">Nocardioides cremeus</name>
    <dbReference type="NCBI Taxonomy" id="3058044"/>
    <lineage>
        <taxon>Bacteria</taxon>
        <taxon>Bacillati</taxon>
        <taxon>Actinomycetota</taxon>
        <taxon>Actinomycetes</taxon>
        <taxon>Propionibacteriales</taxon>
        <taxon>Nocardioidaceae</taxon>
        <taxon>Nocardioides</taxon>
    </lineage>
</organism>
<feature type="region of interest" description="Disordered" evidence="1">
    <location>
        <begin position="1"/>
        <end position="67"/>
    </location>
</feature>
<feature type="compositionally biased region" description="Basic and acidic residues" evidence="1">
    <location>
        <begin position="14"/>
        <end position="33"/>
    </location>
</feature>
<sequence>MTDMSGRYGLHGGSPRERRRQMDADDAAMRAADEQSLQEWRRTMAKTVMSTPHGPVKRPPTTTRADEGLDTLGELLGDVAAAIREAAQREQVINSAGGVDSARFPSVRGDVR</sequence>
<keyword evidence="3" id="KW-1185">Reference proteome</keyword>
<evidence type="ECO:0000313" key="2">
    <source>
        <dbReference type="EMBL" id="MDO3398099.1"/>
    </source>
</evidence>
<reference evidence="2" key="1">
    <citation type="submission" date="2023-06" db="EMBL/GenBank/DDBJ databases">
        <title>Genome sequence of Nocardioides sp. SOB44.</title>
        <authorList>
            <person name="Zhang G."/>
        </authorList>
    </citation>
    <scope>NUCLEOTIDE SEQUENCE</scope>
    <source>
        <strain evidence="2">SOB44</strain>
    </source>
</reference>
<evidence type="ECO:0008006" key="4">
    <source>
        <dbReference type="Google" id="ProtNLM"/>
    </source>
</evidence>
<protein>
    <recommendedName>
        <fullName evidence="4">YbaB/EbfC DNA-binding family protein</fullName>
    </recommendedName>
</protein>
<evidence type="ECO:0000256" key="1">
    <source>
        <dbReference type="SAM" id="MobiDB-lite"/>
    </source>
</evidence>
<accession>A0ABT8TXL2</accession>
<gene>
    <name evidence="2" type="ORF">QWJ41_20420</name>
</gene>
<dbReference type="Proteomes" id="UP001168363">
    <property type="component" value="Unassembled WGS sequence"/>
</dbReference>
<proteinExistence type="predicted"/>
<dbReference type="EMBL" id="JAULSC010000044">
    <property type="protein sequence ID" value="MDO3398099.1"/>
    <property type="molecule type" value="Genomic_DNA"/>
</dbReference>
<evidence type="ECO:0000313" key="3">
    <source>
        <dbReference type="Proteomes" id="UP001168363"/>
    </source>
</evidence>
<dbReference type="RefSeq" id="WP_302710310.1">
    <property type="nucleotide sequence ID" value="NZ_JAULSC010000044.1"/>
</dbReference>
<comment type="caution">
    <text evidence="2">The sequence shown here is derived from an EMBL/GenBank/DDBJ whole genome shotgun (WGS) entry which is preliminary data.</text>
</comment>